<keyword evidence="7 11" id="KW-1164">Virus endocytosis by host</keyword>
<dbReference type="RefSeq" id="YP_009051658.1">
    <property type="nucleotide sequence ID" value="NC_024684.1"/>
</dbReference>
<evidence type="ECO:0000256" key="11">
    <source>
        <dbReference type="HAMAP-Rule" id="MF_04052"/>
    </source>
</evidence>
<comment type="function">
    <text evidence="11">Major capsid protein that self-associates to form penton base pentamers, each in the shape of a pentagon, situated at the 12 vertices of the pseudo T=25 capsid. Involved in virus secondary attachment to host cell after initial attachment by the fiber protein, and in endocytosis of virions. As the virus enters the host cell, penton proteins are shed concomitant with virion acidification in the endosome.</text>
</comment>
<evidence type="ECO:0007829" key="14">
    <source>
        <dbReference type="PDB" id="6QI5"/>
    </source>
</evidence>
<protein>
    <recommendedName>
        <fullName evidence="11">Penton protein</fullName>
        <shortName evidence="11">CP-P</shortName>
    </recommendedName>
    <alternativeName>
        <fullName evidence="11">Penton base protein</fullName>
    </alternativeName>
    <alternativeName>
        <fullName evidence="11">Protein III</fullName>
    </alternativeName>
</protein>
<keyword evidence="14" id="KW-0002">3D-structure</keyword>
<keyword evidence="9 11" id="KW-1148">T=25 icosahedral capsid protein</keyword>
<comment type="caution">
    <text evidence="11">Lacks conserved residue(s) required for the propagation of feature annotation.</text>
</comment>
<comment type="induction">
    <text evidence="11">Expressed in the late phase of the viral replicative cycle.</text>
</comment>
<comment type="miscellaneous">
    <text evidence="11">All late proteins expressed from the major late promoter are produced by alternative splicing and alternative polyadenylation of the same gene giving rise to non-overlapping ORFs. A leader sequence is present in the N-terminus of all these mRNAs and is recognized by the viral shutoff protein to provide expression although conventional translation via ribosome scanning from the cap has been shut off in the host cell.</text>
</comment>
<evidence type="ECO:0000256" key="7">
    <source>
        <dbReference type="ARBA" id="ARBA00022890"/>
    </source>
</evidence>
<dbReference type="GO" id="GO:0005198">
    <property type="term" value="F:structural molecule activity"/>
    <property type="evidence" value="ECO:0007669"/>
    <property type="project" value="UniProtKB-UniRule"/>
</dbReference>
<evidence type="ECO:0000256" key="4">
    <source>
        <dbReference type="ARBA" id="ARBA00022595"/>
    </source>
</evidence>
<dbReference type="PDB" id="6QI5">
    <property type="method" value="EM"/>
    <property type="resolution" value="3.40 A"/>
    <property type="chains" value="M=1-451"/>
</dbReference>
<dbReference type="EMDB" id="EMD-4551"/>
<dbReference type="GO" id="GO:0042025">
    <property type="term" value="C:host cell nucleus"/>
    <property type="evidence" value="ECO:0007669"/>
    <property type="project" value="UniProtKB-SubCell"/>
</dbReference>
<evidence type="ECO:0000256" key="2">
    <source>
        <dbReference type="ARBA" id="ARBA00022562"/>
    </source>
</evidence>
<evidence type="ECO:0000256" key="8">
    <source>
        <dbReference type="ARBA" id="ARBA00022921"/>
    </source>
</evidence>
<keyword evidence="1 11" id="KW-0167">Capsid protein</keyword>
<dbReference type="Gene3D" id="3.90.1620.10">
    <property type="entry name" value="adenovirus 2 penton base, domain 2"/>
    <property type="match status" value="1"/>
</dbReference>
<evidence type="ECO:0000256" key="1">
    <source>
        <dbReference type="ARBA" id="ARBA00022561"/>
    </source>
</evidence>
<dbReference type="Proteomes" id="UP000133496">
    <property type="component" value="Segment"/>
</dbReference>
<evidence type="ECO:0000313" key="12">
    <source>
        <dbReference type="EMBL" id="AII22567.1"/>
    </source>
</evidence>
<evidence type="ECO:0000256" key="3">
    <source>
        <dbReference type="ARBA" id="ARBA00022581"/>
    </source>
</evidence>
<accession>A0A076FT28</accession>
<reference evidence="14" key="2">
    <citation type="journal article" date="2021" name="Sci. Adv.">
        <title>Near-atomic structure of an atadenovirus reveals a conserved capsid-binding motif and intergenera variations in cementing proteins.</title>
        <authorList>
            <person name="Marabini R."/>
            <person name="Condezo G.N."/>
            <person name="Krupovic M."/>
            <person name="Menendez-Conejero R."/>
            <person name="Gomez-Blanco J."/>
            <person name="San Martin C."/>
        </authorList>
    </citation>
    <scope>STRUCTURE BY ELECTRON MICROSCOPY (3.40 ANGSTROMS)</scope>
</reference>
<evidence type="ECO:0000313" key="13">
    <source>
        <dbReference type="Proteomes" id="UP000133496"/>
    </source>
</evidence>
<keyword evidence="10 11" id="KW-1160">Virus entry into host cell</keyword>
<comment type="similarity">
    <text evidence="11">Belongs to the adenoviridae penton family.</text>
</comment>
<evidence type="ECO:0000256" key="5">
    <source>
        <dbReference type="ARBA" id="ARBA00022804"/>
    </source>
</evidence>
<dbReference type="InterPro" id="IPR002605">
    <property type="entry name" value="Adeno_Penton_B"/>
</dbReference>
<dbReference type="Pfam" id="PF01686">
    <property type="entry name" value="Adeno_Penton_B"/>
    <property type="match status" value="1"/>
</dbReference>
<dbReference type="GO" id="GO:0075509">
    <property type="term" value="P:endocytosis involved in viral entry into host cell"/>
    <property type="evidence" value="ECO:0007669"/>
    <property type="project" value="UniProtKB-KW"/>
</dbReference>
<gene>
    <name evidence="11" type="primary">L2</name>
</gene>
<dbReference type="KEGG" id="vg:20041314"/>
<dbReference type="HAMAP" id="MF_04052">
    <property type="entry name" value="ADV_CAPSP"/>
    <property type="match status" value="1"/>
</dbReference>
<keyword evidence="3 11" id="KW-0945">Host-virus interaction</keyword>
<dbReference type="GO" id="GO:0019062">
    <property type="term" value="P:virion attachment to host cell"/>
    <property type="evidence" value="ECO:0007669"/>
    <property type="project" value="UniProtKB-UniRule"/>
</dbReference>
<keyword evidence="5 11" id="KW-1161">Viral attachment to host cell</keyword>
<dbReference type="SMR" id="A0A076FT28"/>
<keyword evidence="4 11" id="KW-1162">Viral penetration into host cytoplasm</keyword>
<evidence type="ECO:0000256" key="6">
    <source>
        <dbReference type="ARBA" id="ARBA00022844"/>
    </source>
</evidence>
<dbReference type="OrthoDB" id="1939at10239"/>
<evidence type="ECO:0000256" key="9">
    <source>
        <dbReference type="ARBA" id="ARBA00023275"/>
    </source>
</evidence>
<comment type="subunit">
    <text evidence="11">Interacts with the fiber protein (via N-terminal tail region). Interacts with the capsid vertex protein; this interaction binds the penton base to neighboring peripentonal hexons.</text>
</comment>
<reference evidence="12 13" key="1">
    <citation type="journal article" date="2014" name="J. Virol.">
        <title>Molecular characterization of a lizard adenovirus reveals the first atadenovirus with two fiber genes and the first adenovirus with either one short or three long fibers per penton.</title>
        <authorList>
            <person name="Penzes J.J."/>
            <person name="Menendez-Conejero R."/>
            <person name="Condezo G.N."/>
            <person name="Ball I."/>
            <person name="Papp T."/>
            <person name="Doszpoly A."/>
            <person name="Paradela A."/>
            <person name="Perez-Berna A.J."/>
            <person name="Lopez-Sanz M."/>
            <person name="Nguyen T.H."/>
            <person name="van Raaij M.J."/>
            <person name="Marschang R.E."/>
            <person name="Harrach B."/>
            <person name="Benko M."/>
            <person name="San Martin C."/>
        </authorList>
    </citation>
    <scope>NUCLEOTIDE SEQUENCE [LARGE SCALE GENOMIC DNA]</scope>
    <source>
        <strain evidence="12">23-06</strain>
    </source>
</reference>
<dbReference type="EMBL" id="KJ156523">
    <property type="protein sequence ID" value="AII22567.1"/>
    <property type="molecule type" value="Genomic_DNA"/>
</dbReference>
<sequence>MEVYVPPPRVMAPTEGRNSISYNPIAPLQDTTHIYIIDNKTSDIENLNIHKDHSNFYTNIVQNVDVAPSDAATQTIKLDERSRWGGELHTILKTNAPNVTEFFNSNSFKALLMSDKTDPANPVYTWFELSIPEGDYTVGSLIDMLNNAVVENYLEVGRQKGVQISDIGVKFDTRNFSLGRDPLTSLVTPGNYTFKAFHPDIVLLPGCGVDFTHSRINNMLGMRKRFPYEPGYVITYEDLVGGNIPALLDLAKYPGETSPVLQDPDGNSYHVEEVSPKKWQTKYRSWCLAYNSSQGTLKSEQILTVPDITGGLGQLYWSLPDAFKPPVTFTNNTTDISTQPVTGMHLFPLSQRIVYNTSAVYAQLVEQMTNNTKVFNRFPKNAILMQPPYDTTQWISENVPYVADHGIQPLKNSLTGVQRVTLTDDRRRSCPYIYKTLATVTPKVLSSATLQ</sequence>
<organism evidence="12 13">
    <name type="scientific">Lizard adenovirus 2</name>
    <dbReference type="NCBI Taxonomy" id="874272"/>
    <lineage>
        <taxon>Viruses</taxon>
        <taxon>Varidnaviria</taxon>
        <taxon>Bamfordvirae</taxon>
        <taxon>Preplasmiviricota</taxon>
        <taxon>Polisuviricotina</taxon>
        <taxon>Pharingeaviricetes</taxon>
        <taxon>Rowavirales</taxon>
        <taxon>Adenoviridae</taxon>
        <taxon>Barthadenovirus</taxon>
        <taxon>Barthadenovirus lacertae</taxon>
        <taxon>Lizard atadenovirus A</taxon>
    </lineage>
</organism>
<keyword evidence="6 11" id="KW-0946">Virion</keyword>
<name>A0A076FT28_9ADEN</name>
<evidence type="ECO:0000256" key="10">
    <source>
        <dbReference type="ARBA" id="ARBA00023296"/>
    </source>
</evidence>
<dbReference type="Gene3D" id="2.60.120.550">
    <property type="entry name" value="Penton protein, domain 1"/>
    <property type="match status" value="1"/>
</dbReference>
<keyword evidence="13" id="KW-1185">Reference proteome</keyword>
<comment type="subcellular location">
    <subcellularLocation>
        <location evidence="11">Virion</location>
    </subcellularLocation>
    <subcellularLocation>
        <location evidence="11">Host nucleus</location>
    </subcellularLocation>
    <text evidence="11">Located at each vertex of the virion.</text>
</comment>
<keyword evidence="8 11" id="KW-0426">Late protein</keyword>
<keyword evidence="2 11" id="KW-1048">Host nucleus</keyword>
<dbReference type="GO" id="GO:0039623">
    <property type="term" value="C:T=25 icosahedral viral capsid"/>
    <property type="evidence" value="ECO:0007669"/>
    <property type="project" value="UniProtKB-UniRule"/>
</dbReference>
<proteinExistence type="evidence at protein level"/>